<feature type="transmembrane region" description="Helical" evidence="15">
    <location>
        <begin position="6"/>
        <end position="31"/>
    </location>
</feature>
<evidence type="ECO:0000256" key="13">
    <source>
        <dbReference type="PIRSR" id="PIRSR606689-2"/>
    </source>
</evidence>
<feature type="compositionally biased region" description="Basic and acidic residues" evidence="14">
    <location>
        <begin position="265"/>
        <end position="289"/>
    </location>
</feature>
<dbReference type="PROSITE" id="PS51422">
    <property type="entry name" value="SAR1"/>
    <property type="match status" value="1"/>
</dbReference>
<dbReference type="GO" id="GO:0006886">
    <property type="term" value="P:intracellular protein transport"/>
    <property type="evidence" value="ECO:0007669"/>
    <property type="project" value="InterPro"/>
</dbReference>
<evidence type="ECO:0000256" key="12">
    <source>
        <dbReference type="PIRSR" id="PIRSR606689-1"/>
    </source>
</evidence>
<keyword evidence="15" id="KW-0472">Membrane</keyword>
<dbReference type="InterPro" id="IPR027417">
    <property type="entry name" value="P-loop_NTPase"/>
</dbReference>
<evidence type="ECO:0000256" key="15">
    <source>
        <dbReference type="SAM" id="Phobius"/>
    </source>
</evidence>
<evidence type="ECO:0000256" key="9">
    <source>
        <dbReference type="ARBA" id="ARBA00023034"/>
    </source>
</evidence>
<name>A0A0D6QRA1_ARACU</name>
<keyword evidence="8" id="KW-0653">Protein transport</keyword>
<keyword evidence="5 11" id="KW-0547">Nucleotide-binding</keyword>
<proteinExistence type="inferred from homology"/>
<dbReference type="SMART" id="SM00178">
    <property type="entry name" value="SAR"/>
    <property type="match status" value="1"/>
</dbReference>
<dbReference type="InterPro" id="IPR006689">
    <property type="entry name" value="Small_GTPase_ARF/SAR"/>
</dbReference>
<dbReference type="InterPro" id="IPR006687">
    <property type="entry name" value="Small_GTPase_SAR1"/>
</dbReference>
<dbReference type="GO" id="GO:0046872">
    <property type="term" value="F:metal ion binding"/>
    <property type="evidence" value="ECO:0007669"/>
    <property type="project" value="UniProtKB-KW"/>
</dbReference>
<reference evidence="16" key="1">
    <citation type="submission" date="2015-03" db="EMBL/GenBank/DDBJ databases">
        <title>A transcriptome of Araucaria cunninghamii, an australian fine timber species.</title>
        <authorList>
            <person name="Jing Yi C.J.Y."/>
            <person name="Yin San L.Y.S."/>
            <person name="Abdul Karim S.S."/>
            <person name="Wan Azmi N.N."/>
            <person name="Hercus R.R."/>
            <person name="Croft L.L."/>
        </authorList>
    </citation>
    <scope>NUCLEOTIDE SEQUENCE</scope>
    <source>
        <strain evidence="16">MI0301</strain>
        <tissue evidence="16">Leaf</tissue>
    </source>
</reference>
<dbReference type="GO" id="GO:0005525">
    <property type="term" value="F:GTP binding"/>
    <property type="evidence" value="ECO:0007669"/>
    <property type="project" value="UniProtKB-KW"/>
</dbReference>
<dbReference type="PANTHER" id="PTHR45684">
    <property type="entry name" value="RE74312P"/>
    <property type="match status" value="1"/>
</dbReference>
<evidence type="ECO:0000313" key="16">
    <source>
        <dbReference type="EMBL" id="JAG93407.1"/>
    </source>
</evidence>
<dbReference type="Pfam" id="PF00025">
    <property type="entry name" value="Arf"/>
    <property type="match status" value="1"/>
</dbReference>
<evidence type="ECO:0000256" key="3">
    <source>
        <dbReference type="ARBA" id="ARBA00007507"/>
    </source>
</evidence>
<feature type="binding site" evidence="11">
    <location>
        <position position="503"/>
    </location>
    <ligand>
        <name>GTP</name>
        <dbReference type="ChEBI" id="CHEBI:37565"/>
    </ligand>
</feature>
<sequence>MSPLDWFFYGILAALAQCWFYGILPSLGLWLNYGKNWFYNILAPLGLRLNYWKNWFYSILGLRHANISFSGQDSEGKTPLYIWRNEEGMHRPENQIRPFNGQAFNWQPYREALRRALIWQARERRVRQTFDRQALYRRSLDLDRRLRDVQLDQRCFIDNAQYVMGQILRFELFGILPLDLRLNWKSLYGDLHDLDRRLLDLDRQALDLDQGELEFNQQALDLDQQALGLDQRAFYRRRKSLYGREQSLDLNWRRNSLYERQQSLDQRRQELEERRQKLEKDQSRLEGSKRYFQAKDQAPGSGREARDRHIEKIDRALQATDSELQEIDGQLRDLEPTQRELDLDQEAFDRDQEAFDRDQQALNHYQQALQHRRQALDLYEQALNLQTLQALDPRALQALDLQARDLKAFYRGFVEDLPALLTHDFNSENLSIGKIKFNAFDYDNYRIAHRAWRERFEKVDAAVYFVDDADTQTYSVSFCELAALLLDDSLANVPLLILANNYDEHQGGLASDFIKQLIDNCRDINCMIRPVKVFKCSMYEEGFKWLFHYI</sequence>
<keyword evidence="9" id="KW-0333">Golgi apparatus</keyword>
<evidence type="ECO:0000256" key="7">
    <source>
        <dbReference type="ARBA" id="ARBA00022892"/>
    </source>
</evidence>
<feature type="region of interest" description="Disordered" evidence="14">
    <location>
        <begin position="265"/>
        <end position="307"/>
    </location>
</feature>
<evidence type="ECO:0000256" key="6">
    <source>
        <dbReference type="ARBA" id="ARBA00022824"/>
    </source>
</evidence>
<organism evidence="16">
    <name type="scientific">Araucaria cunninghamii</name>
    <name type="common">Hoop pine</name>
    <name type="synonym">Moreton Bay pine</name>
    <dbReference type="NCBI Taxonomy" id="56994"/>
    <lineage>
        <taxon>Eukaryota</taxon>
        <taxon>Viridiplantae</taxon>
        <taxon>Streptophyta</taxon>
        <taxon>Embryophyta</taxon>
        <taxon>Tracheophyta</taxon>
        <taxon>Spermatophyta</taxon>
        <taxon>Pinopsida</taxon>
        <taxon>Pinidae</taxon>
        <taxon>Conifers II</taxon>
        <taxon>Araucariales</taxon>
        <taxon>Araucariaceae</taxon>
        <taxon>Araucaria</taxon>
    </lineage>
</organism>
<keyword evidence="13" id="KW-0460">Magnesium</keyword>
<dbReference type="SUPFAM" id="SSF52540">
    <property type="entry name" value="P-loop containing nucleoside triphosphate hydrolases"/>
    <property type="match status" value="1"/>
</dbReference>
<keyword evidence="15" id="KW-1133">Transmembrane helix</keyword>
<evidence type="ECO:0000256" key="2">
    <source>
        <dbReference type="ARBA" id="ARBA00004555"/>
    </source>
</evidence>
<dbReference type="Gene3D" id="3.40.50.300">
    <property type="entry name" value="P-loop containing nucleotide triphosphate hydrolases"/>
    <property type="match status" value="1"/>
</dbReference>
<dbReference type="AlphaFoldDB" id="A0A0D6QRA1"/>
<accession>A0A0D6QRA1</accession>
<keyword evidence="6" id="KW-0256">Endoplasmic reticulum</keyword>
<keyword evidence="10 12" id="KW-0342">GTP-binding</keyword>
<protein>
    <submittedName>
        <fullName evidence="16">Uncharacterized protein</fullName>
    </submittedName>
</protein>
<evidence type="ECO:0000256" key="11">
    <source>
        <dbReference type="PIRSR" id="PIRSR606687-2"/>
    </source>
</evidence>
<feature type="binding site" evidence="11">
    <location>
        <position position="500"/>
    </location>
    <ligand>
        <name>GTP</name>
        <dbReference type="ChEBI" id="CHEBI:37565"/>
    </ligand>
</feature>
<evidence type="ECO:0000256" key="1">
    <source>
        <dbReference type="ARBA" id="ARBA00004240"/>
    </source>
</evidence>
<evidence type="ECO:0000256" key="14">
    <source>
        <dbReference type="SAM" id="MobiDB-lite"/>
    </source>
</evidence>
<feature type="binding site" evidence="12">
    <location>
        <begin position="500"/>
        <end position="503"/>
    </location>
    <ligand>
        <name>GTP</name>
        <dbReference type="ChEBI" id="CHEBI:37565"/>
    </ligand>
</feature>
<evidence type="ECO:0000256" key="10">
    <source>
        <dbReference type="ARBA" id="ARBA00023134"/>
    </source>
</evidence>
<dbReference type="EMBL" id="GCKF01046918">
    <property type="protein sequence ID" value="JAG93407.1"/>
    <property type="molecule type" value="Transcribed_RNA"/>
</dbReference>
<dbReference type="GO" id="GO:0005794">
    <property type="term" value="C:Golgi apparatus"/>
    <property type="evidence" value="ECO:0007669"/>
    <property type="project" value="UniProtKB-SubCell"/>
</dbReference>
<comment type="similarity">
    <text evidence="3">Belongs to the small GTPase superfamily. SAR1 family.</text>
</comment>
<feature type="binding site" evidence="13">
    <location>
        <position position="422"/>
    </location>
    <ligand>
        <name>Mg(2+)</name>
        <dbReference type="ChEBI" id="CHEBI:18420"/>
    </ligand>
</feature>
<dbReference type="GO" id="GO:0005783">
    <property type="term" value="C:endoplasmic reticulum"/>
    <property type="evidence" value="ECO:0007669"/>
    <property type="project" value="UniProtKB-SubCell"/>
</dbReference>
<keyword evidence="13" id="KW-0479">Metal-binding</keyword>
<comment type="subcellular location">
    <subcellularLocation>
        <location evidence="1">Endoplasmic reticulum</location>
    </subcellularLocation>
    <subcellularLocation>
        <location evidence="2">Golgi apparatus</location>
    </subcellularLocation>
</comment>
<evidence type="ECO:0000256" key="5">
    <source>
        <dbReference type="ARBA" id="ARBA00022741"/>
    </source>
</evidence>
<keyword evidence="4" id="KW-0813">Transport</keyword>
<dbReference type="GO" id="GO:0003924">
    <property type="term" value="F:GTPase activity"/>
    <property type="evidence" value="ECO:0007669"/>
    <property type="project" value="InterPro"/>
</dbReference>
<keyword evidence="15" id="KW-0812">Transmembrane</keyword>
<evidence type="ECO:0000256" key="4">
    <source>
        <dbReference type="ARBA" id="ARBA00022448"/>
    </source>
</evidence>
<keyword evidence="7" id="KW-0931">ER-Golgi transport</keyword>
<dbReference type="GO" id="GO:0016192">
    <property type="term" value="P:vesicle-mediated transport"/>
    <property type="evidence" value="ECO:0007669"/>
    <property type="project" value="UniProtKB-KW"/>
</dbReference>
<evidence type="ECO:0000256" key="8">
    <source>
        <dbReference type="ARBA" id="ARBA00022927"/>
    </source>
</evidence>